<reference evidence="2" key="2">
    <citation type="submission" date="2013-04" db="UniProtKB">
        <authorList>
            <consortium name="EnsemblPlants"/>
        </authorList>
    </citation>
    <scope>IDENTIFICATION</scope>
</reference>
<dbReference type="AlphaFoldDB" id="J3LZP1"/>
<dbReference type="eggNOG" id="KOG2051">
    <property type="taxonomic scope" value="Eukaryota"/>
</dbReference>
<keyword evidence="1" id="KW-0732">Signal</keyword>
<feature type="chain" id="PRO_5003773179" evidence="1">
    <location>
        <begin position="22"/>
        <end position="81"/>
    </location>
</feature>
<evidence type="ECO:0000313" key="3">
    <source>
        <dbReference type="Proteomes" id="UP000006038"/>
    </source>
</evidence>
<feature type="signal peptide" evidence="1">
    <location>
        <begin position="1"/>
        <end position="21"/>
    </location>
</feature>
<dbReference type="Proteomes" id="UP000006038">
    <property type="component" value="Chromosome 4"/>
</dbReference>
<dbReference type="EnsemblPlants" id="OB04G26160.1">
    <property type="protein sequence ID" value="OB04G26160.1"/>
    <property type="gene ID" value="OB04G26160"/>
</dbReference>
<evidence type="ECO:0000256" key="1">
    <source>
        <dbReference type="SAM" id="SignalP"/>
    </source>
</evidence>
<dbReference type="HOGENOM" id="CLU_2577682_0_0_1"/>
<dbReference type="GO" id="GO:0000184">
    <property type="term" value="P:nuclear-transcribed mRNA catabolic process, nonsense-mediated decay"/>
    <property type="evidence" value="ECO:0007669"/>
    <property type="project" value="InterPro"/>
</dbReference>
<dbReference type="InterPro" id="IPR039762">
    <property type="entry name" value="Nmd2/UPF2"/>
</dbReference>
<dbReference type="STRING" id="4533.J3LZP1"/>
<name>J3LZP1_ORYBR</name>
<keyword evidence="3" id="KW-1185">Reference proteome</keyword>
<accession>J3LZP1</accession>
<dbReference type="Gene3D" id="1.25.40.180">
    <property type="match status" value="1"/>
</dbReference>
<sequence>MRKRSTLKLLIELYFVGIVEDSSSFMDIVKDLTALEHLKDRKLTQTNLSLLSSFACQGKIFLRLQEHMQEVYDEDQINLET</sequence>
<protein>
    <submittedName>
        <fullName evidence="2">Uncharacterized protein</fullName>
    </submittedName>
</protein>
<dbReference type="GO" id="GO:0005737">
    <property type="term" value="C:cytoplasm"/>
    <property type="evidence" value="ECO:0007669"/>
    <property type="project" value="TreeGrafter"/>
</dbReference>
<evidence type="ECO:0000313" key="2">
    <source>
        <dbReference type="EnsemblPlants" id="OB04G26160.1"/>
    </source>
</evidence>
<dbReference type="GO" id="GO:0035145">
    <property type="term" value="C:exon-exon junction complex"/>
    <property type="evidence" value="ECO:0007669"/>
    <property type="project" value="TreeGrafter"/>
</dbReference>
<dbReference type="PANTHER" id="PTHR12839:SF7">
    <property type="entry name" value="REGULATOR OF NONSENSE TRANSCRIPTS 2"/>
    <property type="match status" value="1"/>
</dbReference>
<dbReference type="Gramene" id="OB04G26160.1">
    <property type="protein sequence ID" value="OB04G26160.1"/>
    <property type="gene ID" value="OB04G26160"/>
</dbReference>
<organism evidence="2">
    <name type="scientific">Oryza brachyantha</name>
    <name type="common">malo sina</name>
    <dbReference type="NCBI Taxonomy" id="4533"/>
    <lineage>
        <taxon>Eukaryota</taxon>
        <taxon>Viridiplantae</taxon>
        <taxon>Streptophyta</taxon>
        <taxon>Embryophyta</taxon>
        <taxon>Tracheophyta</taxon>
        <taxon>Spermatophyta</taxon>
        <taxon>Magnoliopsida</taxon>
        <taxon>Liliopsida</taxon>
        <taxon>Poales</taxon>
        <taxon>Poaceae</taxon>
        <taxon>BOP clade</taxon>
        <taxon>Oryzoideae</taxon>
        <taxon>Oryzeae</taxon>
        <taxon>Oryzinae</taxon>
        <taxon>Oryza</taxon>
    </lineage>
</organism>
<dbReference type="PANTHER" id="PTHR12839">
    <property type="entry name" value="NONSENSE-MEDIATED MRNA DECAY PROTEIN 2 UP-FRAMESHIFT SUPPRESSOR 2"/>
    <property type="match status" value="1"/>
</dbReference>
<reference evidence="2" key="1">
    <citation type="journal article" date="2013" name="Nat. Commun.">
        <title>Whole-genome sequencing of Oryza brachyantha reveals mechanisms underlying Oryza genome evolution.</title>
        <authorList>
            <person name="Chen J."/>
            <person name="Huang Q."/>
            <person name="Gao D."/>
            <person name="Wang J."/>
            <person name="Lang Y."/>
            <person name="Liu T."/>
            <person name="Li B."/>
            <person name="Bai Z."/>
            <person name="Luis Goicoechea J."/>
            <person name="Liang C."/>
            <person name="Chen C."/>
            <person name="Zhang W."/>
            <person name="Sun S."/>
            <person name="Liao Y."/>
            <person name="Zhang X."/>
            <person name="Yang L."/>
            <person name="Song C."/>
            <person name="Wang M."/>
            <person name="Shi J."/>
            <person name="Liu G."/>
            <person name="Liu J."/>
            <person name="Zhou H."/>
            <person name="Zhou W."/>
            <person name="Yu Q."/>
            <person name="An N."/>
            <person name="Chen Y."/>
            <person name="Cai Q."/>
            <person name="Wang B."/>
            <person name="Liu B."/>
            <person name="Min J."/>
            <person name="Huang Y."/>
            <person name="Wu H."/>
            <person name="Li Z."/>
            <person name="Zhang Y."/>
            <person name="Yin Y."/>
            <person name="Song W."/>
            <person name="Jiang J."/>
            <person name="Jackson S.A."/>
            <person name="Wing R.A."/>
            <person name="Wang J."/>
            <person name="Chen M."/>
        </authorList>
    </citation>
    <scope>NUCLEOTIDE SEQUENCE [LARGE SCALE GENOMIC DNA]</scope>
    <source>
        <strain evidence="2">cv. IRGC 101232</strain>
    </source>
</reference>
<proteinExistence type="predicted"/>